<dbReference type="Proteomes" id="UP000473089">
    <property type="component" value="Unassembled WGS sequence"/>
</dbReference>
<evidence type="ECO:0000256" key="3">
    <source>
        <dbReference type="ARBA" id="ARBA00022629"/>
    </source>
</evidence>
<evidence type="ECO:0000256" key="2">
    <source>
        <dbReference type="ARBA" id="ARBA00006479"/>
    </source>
</evidence>
<comment type="function">
    <text evidence="1">Transcriptional repressor of xylose-utilizing enzymes.</text>
</comment>
<dbReference type="EMBL" id="SGJP01000002">
    <property type="protein sequence ID" value="NFA59014.1"/>
    <property type="molecule type" value="Genomic_DNA"/>
</dbReference>
<dbReference type="SUPFAM" id="SSF46785">
    <property type="entry name" value="Winged helix' DNA-binding domain"/>
    <property type="match status" value="1"/>
</dbReference>
<evidence type="ECO:0000313" key="4">
    <source>
        <dbReference type="EMBL" id="NFA59014.1"/>
    </source>
</evidence>
<dbReference type="Pfam" id="PF00480">
    <property type="entry name" value="ROK"/>
    <property type="match status" value="1"/>
</dbReference>
<dbReference type="InterPro" id="IPR036388">
    <property type="entry name" value="WH-like_DNA-bd_sf"/>
</dbReference>
<dbReference type="InterPro" id="IPR000600">
    <property type="entry name" value="ROK"/>
</dbReference>
<name>A0A6M0SUY0_CLOBO</name>
<evidence type="ECO:0000313" key="5">
    <source>
        <dbReference type="Proteomes" id="UP000473089"/>
    </source>
</evidence>
<dbReference type="PANTHER" id="PTHR18964:SF149">
    <property type="entry name" value="BIFUNCTIONAL UDP-N-ACETYLGLUCOSAMINE 2-EPIMERASE_N-ACETYLMANNOSAMINE KINASE"/>
    <property type="match status" value="1"/>
</dbReference>
<comment type="similarity">
    <text evidence="2">Belongs to the ROK (NagC/XylR) family.</text>
</comment>
<dbReference type="InterPro" id="IPR043129">
    <property type="entry name" value="ATPase_NBD"/>
</dbReference>
<dbReference type="PANTHER" id="PTHR18964">
    <property type="entry name" value="ROK (REPRESSOR, ORF, KINASE) FAMILY"/>
    <property type="match status" value="1"/>
</dbReference>
<dbReference type="GO" id="GO:0042732">
    <property type="term" value="P:D-xylose metabolic process"/>
    <property type="evidence" value="ECO:0007669"/>
    <property type="project" value="UniProtKB-KW"/>
</dbReference>
<protein>
    <submittedName>
        <fullName evidence="4">ROK family transcriptional regulator</fullName>
    </submittedName>
</protein>
<keyword evidence="3" id="KW-0859">Xylose metabolism</keyword>
<keyword evidence="3" id="KW-0119">Carbohydrate metabolism</keyword>
<dbReference type="SUPFAM" id="SSF53067">
    <property type="entry name" value="Actin-like ATPase domain"/>
    <property type="match status" value="1"/>
</dbReference>
<reference evidence="4 5" key="1">
    <citation type="submission" date="2019-02" db="EMBL/GenBank/DDBJ databases">
        <title>Genome sequencing of Clostridium botulinum clinical isolates.</title>
        <authorList>
            <person name="Brunt J."/>
            <person name="Van Vliet A.H.M."/>
            <person name="Stringer S.C."/>
            <person name="Grant K.A."/>
            <person name="Carter A.C."/>
            <person name="Peck M.W."/>
        </authorList>
    </citation>
    <scope>NUCLEOTIDE SEQUENCE [LARGE SCALE GENOMIC DNA]</scope>
    <source>
        <strain evidence="4 5">R1125/03</strain>
    </source>
</reference>
<evidence type="ECO:0000256" key="1">
    <source>
        <dbReference type="ARBA" id="ARBA00002486"/>
    </source>
</evidence>
<dbReference type="Gene3D" id="3.30.420.40">
    <property type="match status" value="2"/>
</dbReference>
<dbReference type="AlphaFoldDB" id="A0A6M0SUY0"/>
<dbReference type="Gene3D" id="1.10.10.10">
    <property type="entry name" value="Winged helix-like DNA-binding domain superfamily/Winged helix DNA-binding domain"/>
    <property type="match status" value="1"/>
</dbReference>
<gene>
    <name evidence="4" type="ORF">EXM42_00930</name>
</gene>
<accession>A0A6M0SUY0</accession>
<dbReference type="InterPro" id="IPR036390">
    <property type="entry name" value="WH_DNA-bd_sf"/>
</dbReference>
<comment type="caution">
    <text evidence="4">The sequence shown here is derived from an EMBL/GenBank/DDBJ whole genome shotgun (WGS) entry which is preliminary data.</text>
</comment>
<sequence length="423" mass="49240">MRCSMINEEKKYIKDASMPSDLKYLNRKRILQMIRNEQVVSINDISEATKISRPTVKKAIESFEEKGLLVSAGKGSSTNAGGKRPELYTFYCEKFILCIYLEAKYIHFAILNMKNECIREKKVPFHYEDIFEKFQDILKNNIYIFLKEVEISFESLYGISLAMEGIIDRNHGIVRFCALAPEWERNIPIKAWLEELFPKQVIIVENLVRIAGNSLLLQEEYRNKRMVIIYTEEGISACYIDREVLTGRNALIGEIGHMTIDYSDKELCSCGSKGCFERMVSESRIQKKLKENPEKLSYSTMKQWIKSNDLICHLFEEADKEDELAKEVVSYLAEMFSLMLKNVAINFDPEIIIIQGKYAYAGEYFKIELKEARKKAKFFPEETASKLYYDIRSLKELQILGGYQELSKIFFENPELYKGNTTE</sequence>
<dbReference type="Pfam" id="PF13412">
    <property type="entry name" value="HTH_24"/>
    <property type="match status" value="1"/>
</dbReference>
<proteinExistence type="inferred from homology"/>
<organism evidence="4 5">
    <name type="scientific">Clostridium botulinum</name>
    <dbReference type="NCBI Taxonomy" id="1491"/>
    <lineage>
        <taxon>Bacteria</taxon>
        <taxon>Bacillati</taxon>
        <taxon>Bacillota</taxon>
        <taxon>Clostridia</taxon>
        <taxon>Eubacteriales</taxon>
        <taxon>Clostridiaceae</taxon>
        <taxon>Clostridium</taxon>
    </lineage>
</organism>